<keyword evidence="1" id="KW-0812">Transmembrane</keyword>
<name>X1G5A0_9ZZZZ</name>
<feature type="transmembrane region" description="Helical" evidence="1">
    <location>
        <begin position="20"/>
        <end position="39"/>
    </location>
</feature>
<evidence type="ECO:0008006" key="3">
    <source>
        <dbReference type="Google" id="ProtNLM"/>
    </source>
</evidence>
<keyword evidence="1" id="KW-1133">Transmembrane helix</keyword>
<dbReference type="AlphaFoldDB" id="X1G5A0"/>
<organism evidence="2">
    <name type="scientific">marine sediment metagenome</name>
    <dbReference type="NCBI Taxonomy" id="412755"/>
    <lineage>
        <taxon>unclassified sequences</taxon>
        <taxon>metagenomes</taxon>
        <taxon>ecological metagenomes</taxon>
    </lineage>
</organism>
<sequence>MNFWTLLQRSLTFYRKTHLWVILGTMISTAILVGALVIGDSVRFSLRQIVLDRLGKTEFALNSGDRLFRTQMADDISKMLGTSVTPLLQTRGIAIAEGGQRRLNNIQIIGVDARFGEIGNAKDLYDGLSPDEAIVNRQLASRLQLKKGDELLVRIEKLDIMPKDAPLALDMDSTIAQRFKIKAIASDSEFGRFNLNADQAAPNTVFVSLSS</sequence>
<protein>
    <recommendedName>
        <fullName evidence="3">MacB-like periplasmic core domain-containing protein</fullName>
    </recommendedName>
</protein>
<reference evidence="2" key="1">
    <citation type="journal article" date="2014" name="Front. Microbiol.">
        <title>High frequency of phylogenetically diverse reductive dehalogenase-homologous genes in deep subseafloor sedimentary metagenomes.</title>
        <authorList>
            <person name="Kawai M."/>
            <person name="Futagami T."/>
            <person name="Toyoda A."/>
            <person name="Takaki Y."/>
            <person name="Nishi S."/>
            <person name="Hori S."/>
            <person name="Arai W."/>
            <person name="Tsubouchi T."/>
            <person name="Morono Y."/>
            <person name="Uchiyama I."/>
            <person name="Ito T."/>
            <person name="Fujiyama A."/>
            <person name="Inagaki F."/>
            <person name="Takami H."/>
        </authorList>
    </citation>
    <scope>NUCLEOTIDE SEQUENCE</scope>
    <source>
        <strain evidence="2">Expedition CK06-06</strain>
    </source>
</reference>
<feature type="non-terminal residue" evidence="2">
    <location>
        <position position="211"/>
    </location>
</feature>
<dbReference type="EMBL" id="BARU01022116">
    <property type="protein sequence ID" value="GAH53081.1"/>
    <property type="molecule type" value="Genomic_DNA"/>
</dbReference>
<keyword evidence="1" id="KW-0472">Membrane</keyword>
<accession>X1G5A0</accession>
<comment type="caution">
    <text evidence="2">The sequence shown here is derived from an EMBL/GenBank/DDBJ whole genome shotgun (WGS) entry which is preliminary data.</text>
</comment>
<evidence type="ECO:0000313" key="2">
    <source>
        <dbReference type="EMBL" id="GAH53081.1"/>
    </source>
</evidence>
<evidence type="ECO:0000256" key="1">
    <source>
        <dbReference type="SAM" id="Phobius"/>
    </source>
</evidence>
<proteinExistence type="predicted"/>
<gene>
    <name evidence="2" type="ORF">S03H2_36076</name>
</gene>